<evidence type="ECO:0000256" key="8">
    <source>
        <dbReference type="SAM" id="MobiDB-lite"/>
    </source>
</evidence>
<keyword evidence="11" id="KW-1185">Reference proteome</keyword>
<keyword evidence="6" id="KW-0804">Transcription</keyword>
<dbReference type="EMBL" id="KI912110">
    <property type="protein sequence ID" value="ETS84339.1"/>
    <property type="molecule type" value="Genomic_DNA"/>
</dbReference>
<keyword evidence="7" id="KW-0539">Nucleus</keyword>
<dbReference type="RefSeq" id="XP_007829136.1">
    <property type="nucleotide sequence ID" value="XM_007830945.1"/>
</dbReference>
<dbReference type="OrthoDB" id="189997at2759"/>
<evidence type="ECO:0000313" key="10">
    <source>
        <dbReference type="EMBL" id="ETS84339.1"/>
    </source>
</evidence>
<accession>W3XE99</accession>
<evidence type="ECO:0000256" key="3">
    <source>
        <dbReference type="ARBA" id="ARBA00022833"/>
    </source>
</evidence>
<dbReference type="InParanoid" id="W3XE99"/>
<evidence type="ECO:0000256" key="1">
    <source>
        <dbReference type="ARBA" id="ARBA00004123"/>
    </source>
</evidence>
<dbReference type="Proteomes" id="UP000030651">
    <property type="component" value="Unassembled WGS sequence"/>
</dbReference>
<evidence type="ECO:0000256" key="4">
    <source>
        <dbReference type="ARBA" id="ARBA00023015"/>
    </source>
</evidence>
<name>W3XE99_PESFW</name>
<evidence type="ECO:0000256" key="6">
    <source>
        <dbReference type="ARBA" id="ARBA00023163"/>
    </source>
</evidence>
<dbReference type="PANTHER" id="PTHR47782:SF14">
    <property type="entry name" value="ZN(II)2CYS6 TRANSCRIPTION FACTOR (EUROFUNG)"/>
    <property type="match status" value="1"/>
</dbReference>
<dbReference type="PANTHER" id="PTHR47782">
    <property type="entry name" value="ZN(II)2CYS6 TRANSCRIPTION FACTOR (EUROFUNG)-RELATED"/>
    <property type="match status" value="1"/>
</dbReference>
<feature type="region of interest" description="Disordered" evidence="8">
    <location>
        <begin position="63"/>
        <end position="177"/>
    </location>
</feature>
<dbReference type="CDD" id="cd12148">
    <property type="entry name" value="fungal_TF_MHR"/>
    <property type="match status" value="1"/>
</dbReference>
<proteinExistence type="predicted"/>
<evidence type="ECO:0000259" key="9">
    <source>
        <dbReference type="SMART" id="SM00906"/>
    </source>
</evidence>
<dbReference type="GeneID" id="19267377"/>
<feature type="domain" description="Xylanolytic transcriptional activator regulatory" evidence="9">
    <location>
        <begin position="320"/>
        <end position="397"/>
    </location>
</feature>
<feature type="compositionally biased region" description="Low complexity" evidence="8">
    <location>
        <begin position="75"/>
        <end position="88"/>
    </location>
</feature>
<evidence type="ECO:0000313" key="11">
    <source>
        <dbReference type="Proteomes" id="UP000030651"/>
    </source>
</evidence>
<sequence length="727" mass="81891">MHTTKGAEGIPAIKVSTPEYLLQNRAWHLLICRCSIDTNALLRRLALLEKRLDNQGAASVDTLQDHETLPDINFESPQLSPQESSPHQEPGHNTDEQVQVPKASSASPASLRRNVSPKQPYALKTARHKNSQMQAASHVLSKPELPTFGALDSSPRETQNPSPLPPTTSAPYPRKYRDYPNLVQGNCNLGTDSGKEGPFDLLSEADARSLFETYLTYVHPQYPFLCKTELDKFYSAWKAGRLGTELDDFQQCVFCMVLSIGALIFDGNTRQNPTRTEVLYAHVEKYYLPKLFSGKDLVRETVFLLLLTMHALHSSSSNAIIQHTSAATRTAITAGLHRKSSRKDRSLHEHSQSEQMRRRIWWCCYGLDRGVAIAFGHPVSIPDEFITVQMFSVNPRLTPEAITPPESQDFATQCEKSEVCVAHHLTYGRKIQSRIISTCSSPSLGPSTSQLALDRMRSQFCQELEEWQASIPMPTDKPGYGGRNWFRMVAYYSIVGLASGSNDEVRHAVGAKAIIACCNACITFQQIQRSRQIAHSWLAVLSQFQAGITILYCFWTTPPHMRSDEFEPSYASRGVRTCSNNLVLLAERWREAEPYRDAFEIVSKLVPLTNDLSASIYKWPLPRDLEDLGKLVEQVRYLGAHYRTIDMIEEILRQKRPVWAVGNRRTAHQPLINSTVAGSQPSPPAHRQEDFGGRFHEGLEPGTWYNEQMDFGQEYFGLGDPWVNPDN</sequence>
<reference evidence="11" key="1">
    <citation type="journal article" date="2015" name="BMC Genomics">
        <title>Genomic and transcriptomic analysis of the endophytic fungus Pestalotiopsis fici reveals its lifestyle and high potential for synthesis of natural products.</title>
        <authorList>
            <person name="Wang X."/>
            <person name="Zhang X."/>
            <person name="Liu L."/>
            <person name="Xiang M."/>
            <person name="Wang W."/>
            <person name="Sun X."/>
            <person name="Che Y."/>
            <person name="Guo L."/>
            <person name="Liu G."/>
            <person name="Guo L."/>
            <person name="Wang C."/>
            <person name="Yin W.B."/>
            <person name="Stadler M."/>
            <person name="Zhang X."/>
            <person name="Liu X."/>
        </authorList>
    </citation>
    <scope>NUCLEOTIDE SEQUENCE [LARGE SCALE GENOMIC DNA]</scope>
    <source>
        <strain evidence="11">W106-1 / CGMCC3.15140</strain>
    </source>
</reference>
<dbReference type="STRING" id="1229662.W3XE99"/>
<keyword evidence="5" id="KW-0238">DNA-binding</keyword>
<dbReference type="AlphaFoldDB" id="W3XE99"/>
<dbReference type="eggNOG" id="ENOG502SHZK">
    <property type="taxonomic scope" value="Eukaryota"/>
</dbReference>
<dbReference type="GO" id="GO:0043565">
    <property type="term" value="F:sequence-specific DNA binding"/>
    <property type="evidence" value="ECO:0007669"/>
    <property type="project" value="TreeGrafter"/>
</dbReference>
<gene>
    <name evidence="10" type="ORF">PFICI_02364</name>
</gene>
<dbReference type="GO" id="GO:0005634">
    <property type="term" value="C:nucleus"/>
    <property type="evidence" value="ECO:0007669"/>
    <property type="project" value="UniProtKB-SubCell"/>
</dbReference>
<dbReference type="InterPro" id="IPR052202">
    <property type="entry name" value="Yeast_MetPath_Reg"/>
</dbReference>
<dbReference type="GO" id="GO:0008270">
    <property type="term" value="F:zinc ion binding"/>
    <property type="evidence" value="ECO:0007669"/>
    <property type="project" value="InterPro"/>
</dbReference>
<evidence type="ECO:0000256" key="5">
    <source>
        <dbReference type="ARBA" id="ARBA00023125"/>
    </source>
</evidence>
<evidence type="ECO:0000256" key="7">
    <source>
        <dbReference type="ARBA" id="ARBA00023242"/>
    </source>
</evidence>
<evidence type="ECO:0000256" key="2">
    <source>
        <dbReference type="ARBA" id="ARBA00022723"/>
    </source>
</evidence>
<protein>
    <recommendedName>
        <fullName evidence="9">Xylanolytic transcriptional activator regulatory domain-containing protein</fullName>
    </recommendedName>
</protein>
<dbReference type="HOGENOM" id="CLU_380870_0_0_1"/>
<comment type="subcellular location">
    <subcellularLocation>
        <location evidence="1">Nucleus</location>
    </subcellularLocation>
</comment>
<keyword evidence="2" id="KW-0479">Metal-binding</keyword>
<keyword evidence="4" id="KW-0805">Transcription regulation</keyword>
<dbReference type="KEGG" id="pfy:PFICI_02364"/>
<organism evidence="10 11">
    <name type="scientific">Pestalotiopsis fici (strain W106-1 / CGMCC3.15140)</name>
    <dbReference type="NCBI Taxonomy" id="1229662"/>
    <lineage>
        <taxon>Eukaryota</taxon>
        <taxon>Fungi</taxon>
        <taxon>Dikarya</taxon>
        <taxon>Ascomycota</taxon>
        <taxon>Pezizomycotina</taxon>
        <taxon>Sordariomycetes</taxon>
        <taxon>Xylariomycetidae</taxon>
        <taxon>Amphisphaeriales</taxon>
        <taxon>Sporocadaceae</taxon>
        <taxon>Pestalotiopsis</taxon>
    </lineage>
</organism>
<keyword evidence="3" id="KW-0862">Zinc</keyword>
<dbReference type="Pfam" id="PF04082">
    <property type="entry name" value="Fungal_trans"/>
    <property type="match status" value="1"/>
</dbReference>
<dbReference type="GO" id="GO:0045944">
    <property type="term" value="P:positive regulation of transcription by RNA polymerase II"/>
    <property type="evidence" value="ECO:0007669"/>
    <property type="project" value="TreeGrafter"/>
</dbReference>
<dbReference type="GO" id="GO:0000981">
    <property type="term" value="F:DNA-binding transcription factor activity, RNA polymerase II-specific"/>
    <property type="evidence" value="ECO:0007669"/>
    <property type="project" value="TreeGrafter"/>
</dbReference>
<dbReference type="GO" id="GO:0006351">
    <property type="term" value="P:DNA-templated transcription"/>
    <property type="evidence" value="ECO:0007669"/>
    <property type="project" value="InterPro"/>
</dbReference>
<feature type="region of interest" description="Disordered" evidence="8">
    <location>
        <begin position="674"/>
        <end position="693"/>
    </location>
</feature>
<dbReference type="InterPro" id="IPR007219">
    <property type="entry name" value="XnlR_reg_dom"/>
</dbReference>
<dbReference type="SMART" id="SM00906">
    <property type="entry name" value="Fungal_trans"/>
    <property type="match status" value="1"/>
</dbReference>